<name>A0A167YHU6_9HYPO</name>
<keyword evidence="3" id="KW-1185">Reference proteome</keyword>
<evidence type="ECO:0000256" key="1">
    <source>
        <dbReference type="SAM" id="MobiDB-lite"/>
    </source>
</evidence>
<dbReference type="STRING" id="1081109.A0A167YHU6"/>
<feature type="compositionally biased region" description="Basic residues" evidence="1">
    <location>
        <begin position="89"/>
        <end position="99"/>
    </location>
</feature>
<evidence type="ECO:0000313" key="2">
    <source>
        <dbReference type="EMBL" id="KZZ91362.1"/>
    </source>
</evidence>
<proteinExistence type="predicted"/>
<accession>A0A167YHU6</accession>
<feature type="compositionally biased region" description="Polar residues" evidence="1">
    <location>
        <begin position="477"/>
        <end position="490"/>
    </location>
</feature>
<comment type="caution">
    <text evidence="2">The sequence shown here is derived from an EMBL/GenBank/DDBJ whole genome shotgun (WGS) entry which is preliminary data.</text>
</comment>
<evidence type="ECO:0000313" key="3">
    <source>
        <dbReference type="Proteomes" id="UP000078544"/>
    </source>
</evidence>
<gene>
    <name evidence="2" type="ORF">AAL_06598</name>
</gene>
<dbReference type="EMBL" id="AZGY01000018">
    <property type="protein sequence ID" value="KZZ91362.1"/>
    <property type="molecule type" value="Genomic_DNA"/>
</dbReference>
<dbReference type="Proteomes" id="UP000078544">
    <property type="component" value="Unassembled WGS sequence"/>
</dbReference>
<dbReference type="OrthoDB" id="3905365at2759"/>
<sequence>MTDLGVGESQNTSTKLSAPKDRSCPFCGNAFTSSSLGRHLDSYVRNKSPKAPDGIHDVQEIRKIRSGITRRLQKGSKDELKHPLLVSKSRSRSKARRKLSSQNSYPPQAPVAQAVSKALNNSSSFNHLSQPRATDNTRNNTSKISAQHDTKYMITDIPLSQNSGETQTQQKHNIDDRRRLVEALDIARNADVALRKALGLSEHNVPYIDNKAMQFEFDPLSLDFPALTLRCLEPPPTLFSSTQYPTPVSWAVHPPGDRELNALRECFNRWFGACHATHTALAADDMGFVSEFSTNKPDNDGDGATESGQGSEMLVTTIERHLQSAYVAWAALPTQKRQDLWVLELAREAGRRQKDFDNLMKERNRMKQEIAGLRVQINKSNHAQQREESHLPASATTPIDLDLIARAYKQGAKDGAGLEVDLKDPCSGVNAMAANFIKKWDDVTKTVHMTAGAVASHKERQQTGLLADKCTNLSKSQFQVPSQNSPQAQQRWEEQQAIRRNSGNTQQGQVSLTRSTSDTTEVDGPSPIVTGATGSLASGEAVSDQDADAETEDKACFSTLISPEKRGQGRLQQSASHDIPRTHTFVHQQLTDSSMTFMTPSGVTGSVATPAMAICSGLSSVQMALADSQLQDGGMSMMDQVPGSTLYMSGGL</sequence>
<reference evidence="2 3" key="1">
    <citation type="journal article" date="2016" name="Genome Biol. Evol.">
        <title>Divergent and convergent evolution of fungal pathogenicity.</title>
        <authorList>
            <person name="Shang Y."/>
            <person name="Xiao G."/>
            <person name="Zheng P."/>
            <person name="Cen K."/>
            <person name="Zhan S."/>
            <person name="Wang C."/>
        </authorList>
    </citation>
    <scope>NUCLEOTIDE SEQUENCE [LARGE SCALE GENOMIC DNA]</scope>
    <source>
        <strain evidence="2 3">RCEF 2490</strain>
    </source>
</reference>
<feature type="compositionally biased region" description="Polar residues" evidence="1">
    <location>
        <begin position="498"/>
        <end position="519"/>
    </location>
</feature>
<organism evidence="2 3">
    <name type="scientific">Moelleriella libera RCEF 2490</name>
    <dbReference type="NCBI Taxonomy" id="1081109"/>
    <lineage>
        <taxon>Eukaryota</taxon>
        <taxon>Fungi</taxon>
        <taxon>Dikarya</taxon>
        <taxon>Ascomycota</taxon>
        <taxon>Pezizomycotina</taxon>
        <taxon>Sordariomycetes</taxon>
        <taxon>Hypocreomycetidae</taxon>
        <taxon>Hypocreales</taxon>
        <taxon>Clavicipitaceae</taxon>
        <taxon>Moelleriella</taxon>
    </lineage>
</organism>
<dbReference type="AlphaFoldDB" id="A0A167YHU6"/>
<protein>
    <submittedName>
        <fullName evidence="2">Uncharacterized protein</fullName>
    </submittedName>
</protein>
<feature type="region of interest" description="Disordered" evidence="1">
    <location>
        <begin position="69"/>
        <end position="113"/>
    </location>
</feature>
<feature type="region of interest" description="Disordered" evidence="1">
    <location>
        <begin position="477"/>
        <end position="551"/>
    </location>
</feature>
<feature type="region of interest" description="Disordered" evidence="1">
    <location>
        <begin position="1"/>
        <end position="20"/>
    </location>
</feature>